<evidence type="ECO:0000313" key="4">
    <source>
        <dbReference type="Proteomes" id="UP000245699"/>
    </source>
</evidence>
<protein>
    <recommendedName>
        <fullName evidence="2">J domain-containing protein</fullName>
    </recommendedName>
</protein>
<keyword evidence="4" id="KW-1185">Reference proteome</keyword>
<dbReference type="PANTHER" id="PTHR43999">
    <property type="entry name" value="DNAJ HOMOLOG SUBFAMILY C MEMBER 2"/>
    <property type="match status" value="1"/>
</dbReference>
<dbReference type="InterPro" id="IPR001005">
    <property type="entry name" value="SANT/Myb"/>
</dbReference>
<dbReference type="InterPro" id="IPR054076">
    <property type="entry name" value="ZUO1-like_ZHD"/>
</dbReference>
<proteinExistence type="predicted"/>
<dbReference type="InterPro" id="IPR001623">
    <property type="entry name" value="DnaJ_domain"/>
</dbReference>
<dbReference type="GO" id="GO:0043022">
    <property type="term" value="F:ribosome binding"/>
    <property type="evidence" value="ECO:0007669"/>
    <property type="project" value="InterPro"/>
</dbReference>
<dbReference type="InterPro" id="IPR044634">
    <property type="entry name" value="Zuotin/DnaJC2"/>
</dbReference>
<dbReference type="STRING" id="61424.A0A2T9Z2D1"/>
<organism evidence="3 4">
    <name type="scientific">Furculomyces boomerangus</name>
    <dbReference type="NCBI Taxonomy" id="61424"/>
    <lineage>
        <taxon>Eukaryota</taxon>
        <taxon>Fungi</taxon>
        <taxon>Fungi incertae sedis</taxon>
        <taxon>Zoopagomycota</taxon>
        <taxon>Kickxellomycotina</taxon>
        <taxon>Harpellomycetes</taxon>
        <taxon>Harpellales</taxon>
        <taxon>Harpellaceae</taxon>
        <taxon>Furculomyces</taxon>
    </lineage>
</organism>
<sequence>MFISIPARNQDPIVHSKISEFKKVSIAKTGSRFAFFQNQNLSNVKSVDQLASFSQKDSKISKEETLALKDFDFVEPTDPSFAKLANPEDWKSLDLYKLLDKAKCLEHHPDKKAALSNSSNDDKYFKCLQKGYAQLIDPTSRRQYDSVDPGIPDIEPESLIGKEFFSTYDLVFKAESRFSKKKNVPELGNMDTGYDKVVNFYKFWMDFDSWRSYEFYDKEKESTENRDEKRFQDKANKAEREKLKKKDNMRLRLLVEQARKCDPRIIKYKKEMKLEKEKKHQEKSREEKLLLEKKLKEQQEKINQEKSRIQLEEKKKQEEKKLIQIQKKNLLKARKDLMMFAKKHNFFYTQTNPDQQRKMMIETEFDTLVSNLNLSDTNSLNTKLEDLSNKKSDTQTPSQIIAEYIINVIHKIPTLSSSFNIYVSGKKIREEMSPIQENPVGKKKVREWTAIELEALVKAVKKFPGGSLNRWETIGSWITQHTGLDTRNNMELIQKSKELAHGYVTSEGTDIRQLQTHTSGGNEITNKFEEISVRYDDKLVQSTTKPKSDVVQWTKNDQMMLESMMKKYPPSWSGEGEQARKLGRQ</sequence>
<dbReference type="InterPro" id="IPR036869">
    <property type="entry name" value="J_dom_sf"/>
</dbReference>
<dbReference type="AlphaFoldDB" id="A0A2T9Z2D1"/>
<dbReference type="PROSITE" id="PS00636">
    <property type="entry name" value="DNAJ_1"/>
    <property type="match status" value="1"/>
</dbReference>
<dbReference type="Gene3D" id="1.10.287.110">
    <property type="entry name" value="DnaJ domain"/>
    <property type="match status" value="1"/>
</dbReference>
<dbReference type="EMBL" id="MBFT01000070">
    <property type="protein sequence ID" value="PVU98694.1"/>
    <property type="molecule type" value="Genomic_DNA"/>
</dbReference>
<feature type="coiled-coil region" evidence="1">
    <location>
        <begin position="228"/>
        <end position="329"/>
    </location>
</feature>
<dbReference type="Gene3D" id="1.10.10.60">
    <property type="entry name" value="Homeodomain-like"/>
    <property type="match status" value="1"/>
</dbReference>
<reference evidence="3 4" key="1">
    <citation type="journal article" date="2018" name="MBio">
        <title>Comparative Genomics Reveals the Core Gene Toolbox for the Fungus-Insect Symbiosis.</title>
        <authorList>
            <person name="Wang Y."/>
            <person name="Stata M."/>
            <person name="Wang W."/>
            <person name="Stajich J.E."/>
            <person name="White M.M."/>
            <person name="Moncalvo J.M."/>
        </authorList>
    </citation>
    <scope>NUCLEOTIDE SEQUENCE [LARGE SCALE GENOMIC DNA]</scope>
    <source>
        <strain evidence="3 4">AUS-77-4</strain>
    </source>
</reference>
<dbReference type="OrthoDB" id="1690618at2759"/>
<dbReference type="GO" id="GO:0006450">
    <property type="term" value="P:regulation of translational fidelity"/>
    <property type="evidence" value="ECO:0007669"/>
    <property type="project" value="InterPro"/>
</dbReference>
<dbReference type="PANTHER" id="PTHR43999:SF1">
    <property type="entry name" value="DNAJ HOMOLOG SUBFAMILY C MEMBER 2"/>
    <property type="match status" value="1"/>
</dbReference>
<dbReference type="Pfam" id="PF21884">
    <property type="entry name" value="ZUO1-like_ZHD"/>
    <property type="match status" value="1"/>
</dbReference>
<keyword evidence="1" id="KW-0175">Coiled coil</keyword>
<dbReference type="GO" id="GO:0051083">
    <property type="term" value="P:'de novo' cotranslational protein folding"/>
    <property type="evidence" value="ECO:0007669"/>
    <property type="project" value="InterPro"/>
</dbReference>
<dbReference type="PROSITE" id="PS50076">
    <property type="entry name" value="DNAJ_2"/>
    <property type="match status" value="1"/>
</dbReference>
<feature type="domain" description="J" evidence="2">
    <location>
        <begin position="61"/>
        <end position="148"/>
    </location>
</feature>
<comment type="caution">
    <text evidence="3">The sequence shown here is derived from an EMBL/GenBank/DDBJ whole genome shotgun (WGS) entry which is preliminary data.</text>
</comment>
<evidence type="ECO:0000259" key="2">
    <source>
        <dbReference type="PROSITE" id="PS50076"/>
    </source>
</evidence>
<dbReference type="GO" id="GO:0030544">
    <property type="term" value="F:Hsp70 protein binding"/>
    <property type="evidence" value="ECO:0007669"/>
    <property type="project" value="InterPro"/>
</dbReference>
<evidence type="ECO:0000256" key="1">
    <source>
        <dbReference type="SAM" id="Coils"/>
    </source>
</evidence>
<evidence type="ECO:0000313" key="3">
    <source>
        <dbReference type="EMBL" id="PVU98694.1"/>
    </source>
</evidence>
<dbReference type="Proteomes" id="UP000245699">
    <property type="component" value="Unassembled WGS sequence"/>
</dbReference>
<dbReference type="Pfam" id="PF23082">
    <property type="entry name" value="Myb_DNA-binding_2"/>
    <property type="match status" value="1"/>
</dbReference>
<dbReference type="GO" id="GO:0005829">
    <property type="term" value="C:cytosol"/>
    <property type="evidence" value="ECO:0007669"/>
    <property type="project" value="TreeGrafter"/>
</dbReference>
<accession>A0A2T9Z2D1</accession>
<name>A0A2T9Z2D1_9FUNG</name>
<dbReference type="InterPro" id="IPR018253">
    <property type="entry name" value="DnaJ_domain_CS"/>
</dbReference>
<gene>
    <name evidence="3" type="ORF">BB559_001348</name>
</gene>
<dbReference type="SUPFAM" id="SSF46565">
    <property type="entry name" value="Chaperone J-domain"/>
    <property type="match status" value="1"/>
</dbReference>